<dbReference type="PANTHER" id="PTHR39431:SF1">
    <property type="entry name" value="FRPA_C-RELATED PROTEIN"/>
    <property type="match status" value="1"/>
</dbReference>
<name>W0SD27_9PROT</name>
<sequence length="365" mass="38890">MKIDSASFSLSSSHLAFTRDEEQESLLFWRGDRRPDITARESTPTSIVALSSAARASLAAEIQRATAAQSASQAAQPAPAASAVEEAVDAVDNDPYLQLIKFMVEMMTGEPVKSVSARQMRHLDVPPPIATPTAATQAPARRAGFGIEYEYHAVHEEFEQTRVSAEGKVKTADGKEISFRVELSMARSHREETSVSFRAGDAVRKDPLVLNFNGTAAQLSDRRFSFDLDGNGRTENLAMLAGGSGYLAIDRNGNGKIDSGLELFGPATNSGFGELAALDSDGNRWIDDNDSAFGALRIWTPDAQGNGMLETLAQRKVGALAVDHVASPFELRGAGNGNLGAISASGIYLTEDGRAGSVQEVLLTV</sequence>
<reference evidence="1 2" key="1">
    <citation type="journal article" date="2014" name="Syst. Appl. Microbiol.">
        <title>Complete genomes of freshwater sulfur oxidizers Sulfuricella denitrificans skB26 and Sulfuritalea hydrogenivorans sk43H: genetic insights into the sulfur oxidation pathway of betaproteobacteria.</title>
        <authorList>
            <person name="Watanabe T."/>
            <person name="Kojima H."/>
            <person name="Fukui M."/>
        </authorList>
    </citation>
    <scope>NUCLEOTIDE SEQUENCE [LARGE SCALE GENOMIC DNA]</scope>
    <source>
        <strain evidence="1">DSM22779</strain>
    </source>
</reference>
<dbReference type="KEGG" id="shd:SUTH_01329"/>
<dbReference type="RefSeq" id="WP_041098053.1">
    <property type="nucleotide sequence ID" value="NZ_AP012547.1"/>
</dbReference>
<organism evidence="1 2">
    <name type="scientific">Sulfuritalea hydrogenivorans sk43H</name>
    <dbReference type="NCBI Taxonomy" id="1223802"/>
    <lineage>
        <taxon>Bacteria</taxon>
        <taxon>Pseudomonadati</taxon>
        <taxon>Pseudomonadota</taxon>
        <taxon>Betaproteobacteria</taxon>
        <taxon>Nitrosomonadales</taxon>
        <taxon>Sterolibacteriaceae</taxon>
        <taxon>Sulfuritalea</taxon>
    </lineage>
</organism>
<protein>
    <recommendedName>
        <fullName evidence="3">VCBS repeat-containing protein</fullName>
    </recommendedName>
</protein>
<dbReference type="STRING" id="1223802.SUTH_01329"/>
<gene>
    <name evidence="1" type="ORF">SUTH_01329</name>
</gene>
<dbReference type="PANTHER" id="PTHR39431">
    <property type="entry name" value="FRPA/C-RELATED PROTEIN"/>
    <property type="match status" value="1"/>
</dbReference>
<dbReference type="EMBL" id="AP012547">
    <property type="protein sequence ID" value="BAO29129.1"/>
    <property type="molecule type" value="Genomic_DNA"/>
</dbReference>
<dbReference type="Proteomes" id="UP000031637">
    <property type="component" value="Chromosome"/>
</dbReference>
<proteinExistence type="predicted"/>
<accession>W0SD27</accession>
<dbReference type="AlphaFoldDB" id="W0SD27"/>
<evidence type="ECO:0000313" key="2">
    <source>
        <dbReference type="Proteomes" id="UP000031637"/>
    </source>
</evidence>
<dbReference type="HOGENOM" id="CLU_047227_0_0_4"/>
<evidence type="ECO:0000313" key="1">
    <source>
        <dbReference type="EMBL" id="BAO29129.1"/>
    </source>
</evidence>
<evidence type="ECO:0008006" key="3">
    <source>
        <dbReference type="Google" id="ProtNLM"/>
    </source>
</evidence>
<dbReference type="OrthoDB" id="8538764at2"/>
<keyword evidence="2" id="KW-1185">Reference proteome</keyword>